<protein>
    <recommendedName>
        <fullName evidence="4">NfeD-like C-terminal domain-containing protein</fullName>
    </recommendedName>
</protein>
<sequence length="191" mass="19714">MPVLSAPTRGTVALLLNRYAHAVTDTQELTAVDAPPRQSYRWLSVTSAAFALAVVLGGTDLVAGASASDWRFLVILALAVAFLSFALVGAGLLSSGANQPAIAGIGVAALGIALLVSWLVPDGLPGPALPGSVQIRTSNESICGEITSSDHEFVAIDERIGDEPNGQRARIFARRLIPVAAIESITGVSRC</sequence>
<keyword evidence="1" id="KW-0812">Transmembrane</keyword>
<feature type="transmembrane region" description="Helical" evidence="1">
    <location>
        <begin position="70"/>
        <end position="94"/>
    </location>
</feature>
<keyword evidence="3" id="KW-1185">Reference proteome</keyword>
<accession>A0ABN2C0N3</accession>
<comment type="caution">
    <text evidence="2">The sequence shown here is derived from an EMBL/GenBank/DDBJ whole genome shotgun (WGS) entry which is preliminary data.</text>
</comment>
<organism evidence="2 3">
    <name type="scientific">Dactylosporangium maewongense</name>
    <dbReference type="NCBI Taxonomy" id="634393"/>
    <lineage>
        <taxon>Bacteria</taxon>
        <taxon>Bacillati</taxon>
        <taxon>Actinomycetota</taxon>
        <taxon>Actinomycetes</taxon>
        <taxon>Micromonosporales</taxon>
        <taxon>Micromonosporaceae</taxon>
        <taxon>Dactylosporangium</taxon>
    </lineage>
</organism>
<feature type="transmembrane region" description="Helical" evidence="1">
    <location>
        <begin position="42"/>
        <end position="63"/>
    </location>
</feature>
<proteinExistence type="predicted"/>
<evidence type="ECO:0008006" key="4">
    <source>
        <dbReference type="Google" id="ProtNLM"/>
    </source>
</evidence>
<dbReference type="Proteomes" id="UP001501470">
    <property type="component" value="Unassembled WGS sequence"/>
</dbReference>
<gene>
    <name evidence="2" type="ORF">GCM10009827_083380</name>
</gene>
<name>A0ABN2C0N3_9ACTN</name>
<evidence type="ECO:0000256" key="1">
    <source>
        <dbReference type="SAM" id="Phobius"/>
    </source>
</evidence>
<evidence type="ECO:0000313" key="2">
    <source>
        <dbReference type="EMBL" id="GAA1550125.1"/>
    </source>
</evidence>
<dbReference type="EMBL" id="BAAAQD010000021">
    <property type="protein sequence ID" value="GAA1550125.1"/>
    <property type="molecule type" value="Genomic_DNA"/>
</dbReference>
<evidence type="ECO:0000313" key="3">
    <source>
        <dbReference type="Proteomes" id="UP001501470"/>
    </source>
</evidence>
<keyword evidence="1" id="KW-0472">Membrane</keyword>
<feature type="transmembrane region" description="Helical" evidence="1">
    <location>
        <begin position="100"/>
        <end position="120"/>
    </location>
</feature>
<keyword evidence="1" id="KW-1133">Transmembrane helix</keyword>
<reference evidence="2 3" key="1">
    <citation type="journal article" date="2019" name="Int. J. Syst. Evol. Microbiol.">
        <title>The Global Catalogue of Microorganisms (GCM) 10K type strain sequencing project: providing services to taxonomists for standard genome sequencing and annotation.</title>
        <authorList>
            <consortium name="The Broad Institute Genomics Platform"/>
            <consortium name="The Broad Institute Genome Sequencing Center for Infectious Disease"/>
            <person name="Wu L."/>
            <person name="Ma J."/>
        </authorList>
    </citation>
    <scope>NUCLEOTIDE SEQUENCE [LARGE SCALE GENOMIC DNA]</scope>
    <source>
        <strain evidence="2 3">JCM 15933</strain>
    </source>
</reference>